<dbReference type="InterPro" id="IPR023299">
    <property type="entry name" value="ATPase_P-typ_cyto_dom_N"/>
</dbReference>
<feature type="transmembrane region" description="Helical" evidence="10">
    <location>
        <begin position="65"/>
        <end position="98"/>
    </location>
</feature>
<dbReference type="Proteomes" id="UP000178175">
    <property type="component" value="Unassembled WGS sequence"/>
</dbReference>
<dbReference type="SMART" id="SM00831">
    <property type="entry name" value="Cation_ATPase_N"/>
    <property type="match status" value="1"/>
</dbReference>
<keyword evidence="4 10" id="KW-0812">Transmembrane</keyword>
<keyword evidence="3" id="KW-1003">Cell membrane</keyword>
<dbReference type="InterPro" id="IPR023214">
    <property type="entry name" value="HAD_sf"/>
</dbReference>
<dbReference type="Gene3D" id="3.40.50.1000">
    <property type="entry name" value="HAD superfamily/HAD-like"/>
    <property type="match status" value="1"/>
</dbReference>
<dbReference type="InterPro" id="IPR044492">
    <property type="entry name" value="P_typ_ATPase_HD_dom"/>
</dbReference>
<feature type="transmembrane region" description="Helical" evidence="10">
    <location>
        <begin position="247"/>
        <end position="267"/>
    </location>
</feature>
<evidence type="ECO:0000256" key="3">
    <source>
        <dbReference type="ARBA" id="ARBA00022475"/>
    </source>
</evidence>
<dbReference type="InterPro" id="IPR001757">
    <property type="entry name" value="P_typ_ATPase"/>
</dbReference>
<evidence type="ECO:0000313" key="12">
    <source>
        <dbReference type="EMBL" id="OHA95620.1"/>
    </source>
</evidence>
<dbReference type="Gene3D" id="1.20.1110.10">
    <property type="entry name" value="Calcium-transporting ATPase, transmembrane domain"/>
    <property type="match status" value="1"/>
</dbReference>
<evidence type="ECO:0000256" key="5">
    <source>
        <dbReference type="ARBA" id="ARBA00022741"/>
    </source>
</evidence>
<dbReference type="InterPro" id="IPR008250">
    <property type="entry name" value="ATPase_P-typ_transduc_dom_A_sf"/>
</dbReference>
<reference evidence="12 13" key="1">
    <citation type="journal article" date="2016" name="Nat. Commun.">
        <title>Thousands of microbial genomes shed light on interconnected biogeochemical processes in an aquifer system.</title>
        <authorList>
            <person name="Anantharaman K."/>
            <person name="Brown C.T."/>
            <person name="Hug L.A."/>
            <person name="Sharon I."/>
            <person name="Castelle C.J."/>
            <person name="Probst A.J."/>
            <person name="Thomas B.C."/>
            <person name="Singh A."/>
            <person name="Wilkins M.J."/>
            <person name="Karaoz U."/>
            <person name="Brodie E.L."/>
            <person name="Williams K.H."/>
            <person name="Hubbard S.S."/>
            <person name="Banfield J.F."/>
        </authorList>
    </citation>
    <scope>NUCLEOTIDE SEQUENCE [LARGE SCALE GENOMIC DNA]</scope>
</reference>
<dbReference type="GO" id="GO:0005886">
    <property type="term" value="C:plasma membrane"/>
    <property type="evidence" value="ECO:0007669"/>
    <property type="project" value="UniProtKB-SubCell"/>
</dbReference>
<keyword evidence="9 10" id="KW-0472">Membrane</keyword>
<dbReference type="AlphaFoldDB" id="A0A1G2TEB5"/>
<name>A0A1G2TEB5_9BACT</name>
<feature type="transmembrane region" description="Helical" evidence="10">
    <location>
        <begin position="273"/>
        <end position="302"/>
    </location>
</feature>
<dbReference type="InterPro" id="IPR006068">
    <property type="entry name" value="ATPase_P-typ_cation-transptr_C"/>
</dbReference>
<evidence type="ECO:0000256" key="1">
    <source>
        <dbReference type="ARBA" id="ARBA00004651"/>
    </source>
</evidence>
<sequence>MEVAQKSLWHTKSSAAVIEELRSSERGLSNDEVILRLKEYGRNKLPEAKVDGVVTIFLRQFQSPLIYILVAASIVVFVIGEVVDGSIILAVLLFNAIVGTIQEGKAQNTLLALKKFVETKATILREDKEMIVSDTELVPGDILILQEGEKIPADARVIVSHNLKVDEAALTGESEPVHKTSEREDAREIVGQYKNIAYKGTNIVAGNGRAVVIATGLQTIIGTIASKIALVNTEIPLKSNIRYLSRLIIATVAIVSITIFTLGIVVGKPVKDMFTTIVSLSVSIVPEGLPIVVTLILAMGVWRMSKRNALVKKLQAVEALGQASIIAVDKTGTITKNELVIQKVYVGEKMFDISGVGYEPKGDVSFNGRIIDGANHPELLLAGKIGAFCTNARIMYSDEDARFRITGDPTEAAMLVLSQKLGFHKEDLERESPVIGEIPFDYRLKYHAMLHEVDSKNFLTIVGAPEVVLELSETMWLNGKRKELTSADQKKLESIFYQMSQEGLRVVAFAIDPDFGKTLKPEKIQGLSFVGFYGIRDAIRPEAASAIRKAKLAGVKVVMITGDHKITAQTIAKDIGIWREGDEVLTGLEIDEISDAGLSERLKTVSVFARVNPEHKMRIIGVYRARGEIVAMTGDGVNDAPSLVVADLGVAMGNIGTEVAKEASDIVLLDDNLESIVLAIEEGRSIYKTIKKVILYLFSTSMGEVFTITGALILGYPLPILAAQIIWLNFVTDGFLDVSLAMEPKEEHLLDGKFEKPKKYLIDKLMTKRMALMSLVMALGTLYLFKNYYEADLAKAWTMSLTVLAAFQWFNAWNCRSEYKSIFKMNPFSNKYLVAATVTVIALQLLAIYTPVMNIFLKTVPLNVSDWMALVPIAALIVLAEEIRKFFNQRKILTQI</sequence>
<evidence type="ECO:0000313" key="13">
    <source>
        <dbReference type="Proteomes" id="UP000178175"/>
    </source>
</evidence>
<keyword evidence="5" id="KW-0547">Nucleotide-binding</keyword>
<dbReference type="InterPro" id="IPR004014">
    <property type="entry name" value="ATPase_P-typ_cation-transptr_N"/>
</dbReference>
<comment type="similarity">
    <text evidence="2">Belongs to the cation transport ATPase (P-type) (TC 3.A.3) family. Type IIA subfamily.</text>
</comment>
<keyword evidence="7" id="KW-1278">Translocase</keyword>
<organism evidence="12 13">
    <name type="scientific">Candidatus Zambryskibacteria bacterium RIFCSPHIGHO2_02_FULL_43_14</name>
    <dbReference type="NCBI Taxonomy" id="1802748"/>
    <lineage>
        <taxon>Bacteria</taxon>
        <taxon>Candidatus Zambryskiibacteriota</taxon>
    </lineage>
</organism>
<dbReference type="Pfam" id="PF00690">
    <property type="entry name" value="Cation_ATPase_N"/>
    <property type="match status" value="1"/>
</dbReference>
<evidence type="ECO:0000256" key="10">
    <source>
        <dbReference type="SAM" id="Phobius"/>
    </source>
</evidence>
<dbReference type="SUPFAM" id="SSF81660">
    <property type="entry name" value="Metal cation-transporting ATPase, ATP-binding domain N"/>
    <property type="match status" value="1"/>
</dbReference>
<dbReference type="PANTHER" id="PTHR43294">
    <property type="entry name" value="SODIUM/POTASSIUM-TRANSPORTING ATPASE SUBUNIT ALPHA"/>
    <property type="match status" value="1"/>
</dbReference>
<dbReference type="InterPro" id="IPR018303">
    <property type="entry name" value="ATPase_P-typ_P_site"/>
</dbReference>
<dbReference type="SUPFAM" id="SSF81665">
    <property type="entry name" value="Calcium ATPase, transmembrane domain M"/>
    <property type="match status" value="1"/>
</dbReference>
<dbReference type="PROSITE" id="PS00154">
    <property type="entry name" value="ATPASE_E1_E2"/>
    <property type="match status" value="1"/>
</dbReference>
<gene>
    <name evidence="12" type="ORF">A3C70_02180</name>
</gene>
<dbReference type="Pfam" id="PF00122">
    <property type="entry name" value="E1-E2_ATPase"/>
    <property type="match status" value="1"/>
</dbReference>
<dbReference type="NCBIfam" id="TIGR01494">
    <property type="entry name" value="ATPase_P-type"/>
    <property type="match status" value="2"/>
</dbReference>
<dbReference type="InterPro" id="IPR023298">
    <property type="entry name" value="ATPase_P-typ_TM_dom_sf"/>
</dbReference>
<accession>A0A1G2TEB5</accession>
<keyword evidence="6" id="KW-0067">ATP-binding</keyword>
<protein>
    <recommendedName>
        <fullName evidence="11">Cation-transporting P-type ATPase N-terminal domain-containing protein</fullName>
    </recommendedName>
</protein>
<keyword evidence="8 10" id="KW-1133">Transmembrane helix</keyword>
<dbReference type="PRINTS" id="PR00120">
    <property type="entry name" value="HATPASE"/>
</dbReference>
<evidence type="ECO:0000256" key="4">
    <source>
        <dbReference type="ARBA" id="ARBA00022692"/>
    </source>
</evidence>
<dbReference type="GO" id="GO:0016887">
    <property type="term" value="F:ATP hydrolysis activity"/>
    <property type="evidence" value="ECO:0007669"/>
    <property type="project" value="InterPro"/>
</dbReference>
<dbReference type="Pfam" id="PF00689">
    <property type="entry name" value="Cation_ATPase_C"/>
    <property type="match status" value="1"/>
</dbReference>
<dbReference type="GO" id="GO:0005524">
    <property type="term" value="F:ATP binding"/>
    <property type="evidence" value="ECO:0007669"/>
    <property type="project" value="UniProtKB-KW"/>
</dbReference>
<dbReference type="Gene3D" id="3.40.1110.10">
    <property type="entry name" value="Calcium-transporting ATPase, cytoplasmic domain N"/>
    <property type="match status" value="1"/>
</dbReference>
<feature type="transmembrane region" description="Helical" evidence="10">
    <location>
        <begin position="832"/>
        <end position="852"/>
    </location>
</feature>
<evidence type="ECO:0000256" key="6">
    <source>
        <dbReference type="ARBA" id="ARBA00022840"/>
    </source>
</evidence>
<dbReference type="SUPFAM" id="SSF81653">
    <property type="entry name" value="Calcium ATPase, transduction domain A"/>
    <property type="match status" value="1"/>
</dbReference>
<evidence type="ECO:0000256" key="7">
    <source>
        <dbReference type="ARBA" id="ARBA00022967"/>
    </source>
</evidence>
<proteinExistence type="inferred from homology"/>
<dbReference type="SFLD" id="SFLDF00027">
    <property type="entry name" value="p-type_atpase"/>
    <property type="match status" value="1"/>
</dbReference>
<dbReference type="PANTHER" id="PTHR43294:SF21">
    <property type="entry name" value="CATION TRANSPORTING ATPASE"/>
    <property type="match status" value="1"/>
</dbReference>
<feature type="transmembrane region" description="Helical" evidence="10">
    <location>
        <begin position="693"/>
        <end position="714"/>
    </location>
</feature>
<comment type="caution">
    <text evidence="12">The sequence shown here is derived from an EMBL/GenBank/DDBJ whole genome shotgun (WGS) entry which is preliminary data.</text>
</comment>
<dbReference type="EMBL" id="MHVR01000021">
    <property type="protein sequence ID" value="OHA95620.1"/>
    <property type="molecule type" value="Genomic_DNA"/>
</dbReference>
<feature type="transmembrane region" description="Helical" evidence="10">
    <location>
        <begin position="770"/>
        <end position="788"/>
    </location>
</feature>
<dbReference type="PRINTS" id="PR00119">
    <property type="entry name" value="CATATPASE"/>
</dbReference>
<evidence type="ECO:0000256" key="2">
    <source>
        <dbReference type="ARBA" id="ARBA00005675"/>
    </source>
</evidence>
<dbReference type="Gene3D" id="2.70.150.10">
    <property type="entry name" value="Calcium-transporting ATPase, cytoplasmic transduction domain A"/>
    <property type="match status" value="1"/>
</dbReference>
<dbReference type="InterPro" id="IPR036412">
    <property type="entry name" value="HAD-like_sf"/>
</dbReference>
<comment type="subcellular location">
    <subcellularLocation>
        <location evidence="1">Cell membrane</location>
        <topology evidence="1">Multi-pass membrane protein</topology>
    </subcellularLocation>
</comment>
<dbReference type="SUPFAM" id="SSF56784">
    <property type="entry name" value="HAD-like"/>
    <property type="match status" value="1"/>
</dbReference>
<feature type="domain" description="Cation-transporting P-type ATPase N-terminal" evidence="11">
    <location>
        <begin position="8"/>
        <end position="81"/>
    </location>
</feature>
<dbReference type="InterPro" id="IPR059000">
    <property type="entry name" value="ATPase_P-type_domA"/>
</dbReference>
<dbReference type="InterPro" id="IPR050510">
    <property type="entry name" value="Cation_transp_ATPase_P-type"/>
</dbReference>
<evidence type="ECO:0000259" key="11">
    <source>
        <dbReference type="SMART" id="SM00831"/>
    </source>
</evidence>
<dbReference type="SFLD" id="SFLDG00002">
    <property type="entry name" value="C1.7:_P-type_atpase_like"/>
    <property type="match status" value="1"/>
</dbReference>
<dbReference type="Pfam" id="PF13246">
    <property type="entry name" value="Cation_ATPase"/>
    <property type="match status" value="1"/>
</dbReference>
<evidence type="ECO:0000256" key="8">
    <source>
        <dbReference type="ARBA" id="ARBA00022989"/>
    </source>
</evidence>
<feature type="transmembrane region" description="Helical" evidence="10">
    <location>
        <begin position="864"/>
        <end position="883"/>
    </location>
</feature>
<dbReference type="SFLD" id="SFLDS00003">
    <property type="entry name" value="Haloacid_Dehalogenase"/>
    <property type="match status" value="1"/>
</dbReference>
<evidence type="ECO:0000256" key="9">
    <source>
        <dbReference type="ARBA" id="ARBA00023136"/>
    </source>
</evidence>